<feature type="region of interest" description="Disordered" evidence="1">
    <location>
        <begin position="13"/>
        <end position="53"/>
    </location>
</feature>
<protein>
    <submittedName>
        <fullName evidence="2">Uncharacterized protein</fullName>
    </submittedName>
</protein>
<reference evidence="2" key="1">
    <citation type="submission" date="2020-02" db="EMBL/GenBank/DDBJ databases">
        <authorList>
            <person name="Meier V. D."/>
        </authorList>
    </citation>
    <scope>NUCLEOTIDE SEQUENCE</scope>
    <source>
        <strain evidence="2">AVDCRST_MAG63</strain>
    </source>
</reference>
<dbReference type="EMBL" id="CADCTO010000416">
    <property type="protein sequence ID" value="CAA9274765.1"/>
    <property type="molecule type" value="Genomic_DNA"/>
</dbReference>
<proteinExistence type="predicted"/>
<sequence length="53" mass="5723">MLPLRHRDIAPQLAASLPPGSGVAAARAGRSVQTVRWSGRTVESDAPRSMRRK</sequence>
<feature type="compositionally biased region" description="Low complexity" evidence="1">
    <location>
        <begin position="18"/>
        <end position="32"/>
    </location>
</feature>
<gene>
    <name evidence="2" type="ORF">AVDCRST_MAG63-3148</name>
</gene>
<organism evidence="2">
    <name type="scientific">uncultured Armatimonadetes bacterium</name>
    <dbReference type="NCBI Taxonomy" id="157466"/>
    <lineage>
        <taxon>Bacteria</taxon>
        <taxon>Bacillati</taxon>
        <taxon>Armatimonadota</taxon>
        <taxon>environmental samples</taxon>
    </lineage>
</organism>
<evidence type="ECO:0000313" key="2">
    <source>
        <dbReference type="EMBL" id="CAA9274765.1"/>
    </source>
</evidence>
<evidence type="ECO:0000256" key="1">
    <source>
        <dbReference type="SAM" id="MobiDB-lite"/>
    </source>
</evidence>
<name>A0A6J4JAN4_9BACT</name>
<feature type="compositionally biased region" description="Basic and acidic residues" evidence="1">
    <location>
        <begin position="42"/>
        <end position="53"/>
    </location>
</feature>
<accession>A0A6J4JAN4</accession>
<dbReference type="AlphaFoldDB" id="A0A6J4JAN4"/>